<dbReference type="RefSeq" id="WP_166753142.1">
    <property type="nucleotide sequence ID" value="NZ_BAAAES010000009.1"/>
</dbReference>
<dbReference type="InterPro" id="IPR001568">
    <property type="entry name" value="RNase_T2-like"/>
</dbReference>
<dbReference type="PROSITE" id="PS00530">
    <property type="entry name" value="RNASE_T2_1"/>
    <property type="match status" value="1"/>
</dbReference>
<feature type="signal peptide" evidence="3">
    <location>
        <begin position="1"/>
        <end position="22"/>
    </location>
</feature>
<evidence type="ECO:0000256" key="1">
    <source>
        <dbReference type="ARBA" id="ARBA00007469"/>
    </source>
</evidence>
<accession>A0ABN1HXH0</accession>
<dbReference type="Gene3D" id="3.90.730.10">
    <property type="entry name" value="Ribonuclease T2-like"/>
    <property type="match status" value="1"/>
</dbReference>
<sequence length="239" mass="26338">MIGRFIAAAAALALPVAARAQAYQCSTPASVDRPRPDLPSERQPQRRLLVGSYTLAITWAPQYCRDNGSDASARFQCRGGNRFGFTLHGLWPDGMGDQWPQYCKATPLLPRAVVQRNICATPSAQLLQHEWAKHGTCMAGYRPDTYFARSTGLYGKLRYPDMDALSRAPLTAGGFAEAMSRSNPGLGADMMRVTANRQGWLDEVWICLDKAFRYRRCPAHQGGLATTSSLKIWRGGRLG</sequence>
<dbReference type="Pfam" id="PF00445">
    <property type="entry name" value="Ribonuclease_T2"/>
    <property type="match status" value="1"/>
</dbReference>
<name>A0ABN1HXH0_9SPHN</name>
<evidence type="ECO:0000313" key="4">
    <source>
        <dbReference type="EMBL" id="GAA0672131.1"/>
    </source>
</evidence>
<evidence type="ECO:0000256" key="3">
    <source>
        <dbReference type="SAM" id="SignalP"/>
    </source>
</evidence>
<gene>
    <name evidence="4" type="ORF">GCM10009102_24090</name>
</gene>
<dbReference type="PANTHER" id="PTHR11240:SF22">
    <property type="entry name" value="RIBONUCLEASE T2"/>
    <property type="match status" value="1"/>
</dbReference>
<dbReference type="SUPFAM" id="SSF55895">
    <property type="entry name" value="Ribonuclease Rh-like"/>
    <property type="match status" value="1"/>
</dbReference>
<proteinExistence type="inferred from homology"/>
<keyword evidence="3" id="KW-0732">Signal</keyword>
<dbReference type="PANTHER" id="PTHR11240">
    <property type="entry name" value="RIBONUCLEASE T2"/>
    <property type="match status" value="1"/>
</dbReference>
<dbReference type="EMBL" id="BAAAES010000009">
    <property type="protein sequence ID" value="GAA0672131.1"/>
    <property type="molecule type" value="Genomic_DNA"/>
</dbReference>
<comment type="caution">
    <text evidence="4">The sequence shown here is derived from an EMBL/GenBank/DDBJ whole genome shotgun (WGS) entry which is preliminary data.</text>
</comment>
<dbReference type="InterPro" id="IPR036430">
    <property type="entry name" value="RNase_T2-like_sf"/>
</dbReference>
<feature type="chain" id="PRO_5046531994" evidence="3">
    <location>
        <begin position="23"/>
        <end position="239"/>
    </location>
</feature>
<dbReference type="Proteomes" id="UP001500238">
    <property type="component" value="Unassembled WGS sequence"/>
</dbReference>
<keyword evidence="5" id="KW-1185">Reference proteome</keyword>
<dbReference type="InterPro" id="IPR033130">
    <property type="entry name" value="RNase_T2_His_AS_2"/>
</dbReference>
<evidence type="ECO:0000256" key="2">
    <source>
        <dbReference type="RuleBase" id="RU004328"/>
    </source>
</evidence>
<evidence type="ECO:0000313" key="5">
    <source>
        <dbReference type="Proteomes" id="UP001500238"/>
    </source>
</evidence>
<dbReference type="InterPro" id="IPR018188">
    <property type="entry name" value="RNase_T2_His_AS_1"/>
</dbReference>
<reference evidence="4 5" key="1">
    <citation type="journal article" date="2019" name="Int. J. Syst. Evol. Microbiol.">
        <title>The Global Catalogue of Microorganisms (GCM) 10K type strain sequencing project: providing services to taxonomists for standard genome sequencing and annotation.</title>
        <authorList>
            <consortium name="The Broad Institute Genomics Platform"/>
            <consortium name="The Broad Institute Genome Sequencing Center for Infectious Disease"/>
            <person name="Wu L."/>
            <person name="Ma J."/>
        </authorList>
    </citation>
    <scope>NUCLEOTIDE SEQUENCE [LARGE SCALE GENOMIC DNA]</scope>
    <source>
        <strain evidence="4 5">JCM 14603</strain>
    </source>
</reference>
<dbReference type="PROSITE" id="PS00531">
    <property type="entry name" value="RNASE_T2_2"/>
    <property type="match status" value="1"/>
</dbReference>
<comment type="similarity">
    <text evidence="1 2">Belongs to the RNase T2 family.</text>
</comment>
<organism evidence="4 5">
    <name type="scientific">Sphingomonas insulae</name>
    <dbReference type="NCBI Taxonomy" id="424800"/>
    <lineage>
        <taxon>Bacteria</taxon>
        <taxon>Pseudomonadati</taxon>
        <taxon>Pseudomonadota</taxon>
        <taxon>Alphaproteobacteria</taxon>
        <taxon>Sphingomonadales</taxon>
        <taxon>Sphingomonadaceae</taxon>
        <taxon>Sphingomonas</taxon>
    </lineage>
</organism>
<protein>
    <submittedName>
        <fullName evidence="4">Ribonuclease T(2)</fullName>
    </submittedName>
</protein>